<comment type="caution">
    <text evidence="3">The sequence shown here is derived from an EMBL/GenBank/DDBJ whole genome shotgun (WGS) entry which is preliminary data.</text>
</comment>
<organism evidence="3 4">
    <name type="scientific">Adineta ricciae</name>
    <name type="common">Rotifer</name>
    <dbReference type="NCBI Taxonomy" id="249248"/>
    <lineage>
        <taxon>Eukaryota</taxon>
        <taxon>Metazoa</taxon>
        <taxon>Spiralia</taxon>
        <taxon>Gnathifera</taxon>
        <taxon>Rotifera</taxon>
        <taxon>Eurotatoria</taxon>
        <taxon>Bdelloidea</taxon>
        <taxon>Adinetida</taxon>
        <taxon>Adinetidae</taxon>
        <taxon>Adineta</taxon>
    </lineage>
</organism>
<proteinExistence type="predicted"/>
<feature type="compositionally biased region" description="Polar residues" evidence="1">
    <location>
        <begin position="308"/>
        <end position="317"/>
    </location>
</feature>
<feature type="compositionally biased region" description="Low complexity" evidence="1">
    <location>
        <begin position="318"/>
        <end position="331"/>
    </location>
</feature>
<sequence length="366" mass="42528">MGSWKLEVFRKSTESICYRTMLCSSSLSRPELFKDRVIEARKRHHPPPNPERDELVSQLKERERLRRETEVLEQMSHYQTINFCLIINYLEKRADIDRVHVKDKKTCTSDAFVQWEEKTSCELPEDMKRFYTISDGLEIRWSFKTENTKLQTTFIGKMYINSLNDLNKIVLSGSKQMAIDELNDFAENDSPRFNSQSWHIFELDPCDGQGRICLVYNPHHEVSIWFLDRSLHFHKIASTFTDYYRLLLLHCGLPYWQYKYTDIGIPPYVLHWYYTITPSLLISSVNEDISLATVVPFNAEKAFQANAHSATKNSKPVSQQNSIGQNQSSGSDVAGVRSATQNPKRPVQQMKSINRSSSIPRSLNNQ</sequence>
<dbReference type="Proteomes" id="UP000663852">
    <property type="component" value="Unassembled WGS sequence"/>
</dbReference>
<accession>A0A814WLY8</accession>
<dbReference type="Gene3D" id="3.40.1580.10">
    <property type="entry name" value="SMI1/KNR4-like"/>
    <property type="match status" value="1"/>
</dbReference>
<gene>
    <name evidence="3" type="ORF">EDS130_LOCUS25498</name>
</gene>
<feature type="region of interest" description="Disordered" evidence="1">
    <location>
        <begin position="308"/>
        <end position="366"/>
    </location>
</feature>
<evidence type="ECO:0000313" key="3">
    <source>
        <dbReference type="EMBL" id="CAF1203428.1"/>
    </source>
</evidence>
<evidence type="ECO:0000313" key="4">
    <source>
        <dbReference type="Proteomes" id="UP000663852"/>
    </source>
</evidence>
<evidence type="ECO:0000256" key="1">
    <source>
        <dbReference type="SAM" id="MobiDB-lite"/>
    </source>
</evidence>
<dbReference type="InterPro" id="IPR037883">
    <property type="entry name" value="Knr4/Smi1-like_sf"/>
</dbReference>
<dbReference type="OrthoDB" id="10249691at2759"/>
<dbReference type="InterPro" id="IPR039231">
    <property type="entry name" value="TPGS2"/>
</dbReference>
<name>A0A814WLY8_ADIRI</name>
<dbReference type="AlphaFoldDB" id="A0A814WLY8"/>
<dbReference type="SMART" id="SM00860">
    <property type="entry name" value="SMI1_KNR4"/>
    <property type="match status" value="1"/>
</dbReference>
<feature type="compositionally biased region" description="Polar residues" evidence="1">
    <location>
        <begin position="338"/>
        <end position="366"/>
    </location>
</feature>
<dbReference type="EMBL" id="CAJNOJ010000150">
    <property type="protein sequence ID" value="CAF1203428.1"/>
    <property type="molecule type" value="Genomic_DNA"/>
</dbReference>
<protein>
    <recommendedName>
        <fullName evidence="2">Knr4/Smi1-like domain-containing protein</fullName>
    </recommendedName>
</protein>
<dbReference type="Pfam" id="PF09346">
    <property type="entry name" value="SMI1_KNR4"/>
    <property type="match status" value="1"/>
</dbReference>
<dbReference type="SUPFAM" id="SSF160631">
    <property type="entry name" value="SMI1/KNR4-like"/>
    <property type="match status" value="1"/>
</dbReference>
<feature type="domain" description="Knr4/Smi1-like" evidence="2">
    <location>
        <begin position="106"/>
        <end position="246"/>
    </location>
</feature>
<dbReference type="InterPro" id="IPR018958">
    <property type="entry name" value="Knr4/Smi1-like_dom"/>
</dbReference>
<evidence type="ECO:0000259" key="2">
    <source>
        <dbReference type="SMART" id="SM00860"/>
    </source>
</evidence>
<dbReference type="PANTHER" id="PTHR31854:SF2">
    <property type="entry name" value="TUBULIN POLYGLUTAMYLASE COMPLEX SUBUNIT 2"/>
    <property type="match status" value="1"/>
</dbReference>
<dbReference type="PANTHER" id="PTHR31854">
    <property type="entry name" value="TUBULIN POLYGLUTAMYLASE COMPLEX SUBUNIT 2"/>
    <property type="match status" value="1"/>
</dbReference>
<reference evidence="3" key="1">
    <citation type="submission" date="2021-02" db="EMBL/GenBank/DDBJ databases">
        <authorList>
            <person name="Nowell W R."/>
        </authorList>
    </citation>
    <scope>NUCLEOTIDE SEQUENCE</scope>
</reference>